<dbReference type="InterPro" id="IPR004101">
    <property type="entry name" value="Mur_ligase_C"/>
</dbReference>
<keyword evidence="3 10" id="KW-0132">Cell division</keyword>
<evidence type="ECO:0000256" key="11">
    <source>
        <dbReference type="RuleBase" id="RU004136"/>
    </source>
</evidence>
<dbReference type="InterPro" id="IPR035911">
    <property type="entry name" value="MurE/MurF_N"/>
</dbReference>
<keyword evidence="16" id="KW-1185">Reference proteome</keyword>
<dbReference type="GO" id="GO:0071555">
    <property type="term" value="P:cell wall organization"/>
    <property type="evidence" value="ECO:0007669"/>
    <property type="project" value="UniProtKB-KW"/>
</dbReference>
<dbReference type="Gene3D" id="3.40.1390.10">
    <property type="entry name" value="MurE/MurF, N-terminal domain"/>
    <property type="match status" value="1"/>
</dbReference>
<feature type="domain" description="Mur ligase C-terminal" evidence="13">
    <location>
        <begin position="318"/>
        <end position="436"/>
    </location>
</feature>
<keyword evidence="6 10" id="KW-0133">Cell shape</keyword>
<dbReference type="HAMAP" id="MF_02019">
    <property type="entry name" value="MurF"/>
    <property type="match status" value="1"/>
</dbReference>
<dbReference type="GO" id="GO:0009252">
    <property type="term" value="P:peptidoglycan biosynthetic process"/>
    <property type="evidence" value="ECO:0007669"/>
    <property type="project" value="UniProtKB-UniRule"/>
</dbReference>
<dbReference type="InterPro" id="IPR036565">
    <property type="entry name" value="Mur-like_cat_sf"/>
</dbReference>
<dbReference type="Pfam" id="PF08245">
    <property type="entry name" value="Mur_ligase_M"/>
    <property type="match status" value="1"/>
</dbReference>
<evidence type="ECO:0000313" key="15">
    <source>
        <dbReference type="EMBL" id="KFZ36311.1"/>
    </source>
</evidence>
<dbReference type="SUPFAM" id="SSF53244">
    <property type="entry name" value="MurD-like peptide ligases, peptide-binding domain"/>
    <property type="match status" value="1"/>
</dbReference>
<dbReference type="OrthoDB" id="9801978at2"/>
<organism evidence="15 16">
    <name type="scientific">Shewanella mangrovi</name>
    <dbReference type="NCBI Taxonomy" id="1515746"/>
    <lineage>
        <taxon>Bacteria</taxon>
        <taxon>Pseudomonadati</taxon>
        <taxon>Pseudomonadota</taxon>
        <taxon>Gammaproteobacteria</taxon>
        <taxon>Alteromonadales</taxon>
        <taxon>Shewanellaceae</taxon>
        <taxon>Shewanella</taxon>
    </lineage>
</organism>
<feature type="domain" description="Mur ligase central" evidence="14">
    <location>
        <begin position="108"/>
        <end position="294"/>
    </location>
</feature>
<dbReference type="UniPathway" id="UPA00219"/>
<protein>
    <recommendedName>
        <fullName evidence="10 11">UDP-N-acetylmuramoyl-tripeptide--D-alanyl-D-alanine ligase</fullName>
        <ecNumber evidence="10 11">6.3.2.10</ecNumber>
    </recommendedName>
    <alternativeName>
        <fullName evidence="10">D-alanyl-D-alanine-adding enzyme</fullName>
    </alternativeName>
</protein>
<evidence type="ECO:0000259" key="13">
    <source>
        <dbReference type="Pfam" id="PF02875"/>
    </source>
</evidence>
<dbReference type="eggNOG" id="COG0770">
    <property type="taxonomic scope" value="Bacteria"/>
</dbReference>
<dbReference type="Gene3D" id="3.90.190.20">
    <property type="entry name" value="Mur ligase, C-terminal domain"/>
    <property type="match status" value="1"/>
</dbReference>
<comment type="function">
    <text evidence="10 11">Involved in cell wall formation. Catalyzes the final step in the synthesis of UDP-N-acetylmuramoyl-pentapeptide, the precursor of murein.</text>
</comment>
<dbReference type="Pfam" id="PF02875">
    <property type="entry name" value="Mur_ligase_C"/>
    <property type="match status" value="1"/>
</dbReference>
<keyword evidence="8 10" id="KW-0131">Cell cycle</keyword>
<evidence type="ECO:0000256" key="6">
    <source>
        <dbReference type="ARBA" id="ARBA00022960"/>
    </source>
</evidence>
<keyword evidence="7 10" id="KW-0573">Peptidoglycan synthesis</keyword>
<evidence type="ECO:0000256" key="1">
    <source>
        <dbReference type="ARBA" id="ARBA00022490"/>
    </source>
</evidence>
<dbReference type="RefSeq" id="WP_037445175.1">
    <property type="nucleotide sequence ID" value="NZ_JPEO01000019.1"/>
</dbReference>
<evidence type="ECO:0000256" key="5">
    <source>
        <dbReference type="ARBA" id="ARBA00022840"/>
    </source>
</evidence>
<dbReference type="GO" id="GO:0008360">
    <property type="term" value="P:regulation of cell shape"/>
    <property type="evidence" value="ECO:0007669"/>
    <property type="project" value="UniProtKB-KW"/>
</dbReference>
<evidence type="ECO:0000256" key="3">
    <source>
        <dbReference type="ARBA" id="ARBA00022618"/>
    </source>
</evidence>
<reference evidence="15 16" key="1">
    <citation type="submission" date="2014-06" db="EMBL/GenBank/DDBJ databases">
        <title>Shewanella sp. YQH10.</title>
        <authorList>
            <person name="Liu Y."/>
            <person name="Zeng R."/>
        </authorList>
    </citation>
    <scope>NUCLEOTIDE SEQUENCE [LARGE SCALE GENOMIC DNA]</scope>
    <source>
        <strain evidence="15 16">YQH10</strain>
    </source>
</reference>
<dbReference type="SUPFAM" id="SSF53623">
    <property type="entry name" value="MurD-like peptide ligases, catalytic domain"/>
    <property type="match status" value="1"/>
</dbReference>
<dbReference type="InterPro" id="IPR051046">
    <property type="entry name" value="MurCDEF_CellWall_CoF430Synth"/>
</dbReference>
<dbReference type="GO" id="GO:0008766">
    <property type="term" value="F:UDP-N-acetylmuramoylalanyl-D-glutamyl-2,6-diaminopimelate-D-alanyl-D-alanine ligase activity"/>
    <property type="evidence" value="ECO:0007669"/>
    <property type="project" value="RHEA"/>
</dbReference>
<name>A0A094JV15_9GAMM</name>
<dbReference type="InterPro" id="IPR000713">
    <property type="entry name" value="Mur_ligase_N"/>
</dbReference>
<dbReference type="AlphaFoldDB" id="A0A094JV15"/>
<comment type="pathway">
    <text evidence="10 11">Cell wall biogenesis; peptidoglycan biosynthesis.</text>
</comment>
<dbReference type="Pfam" id="PF01225">
    <property type="entry name" value="Mur_ligase"/>
    <property type="match status" value="1"/>
</dbReference>
<dbReference type="GO" id="GO:0005524">
    <property type="term" value="F:ATP binding"/>
    <property type="evidence" value="ECO:0007669"/>
    <property type="project" value="UniProtKB-UniRule"/>
</dbReference>
<comment type="similarity">
    <text evidence="10">Belongs to the MurCDEF family. MurF subfamily.</text>
</comment>
<keyword evidence="9 10" id="KW-0961">Cell wall biogenesis/degradation</keyword>
<dbReference type="GO" id="GO:0051301">
    <property type="term" value="P:cell division"/>
    <property type="evidence" value="ECO:0007669"/>
    <property type="project" value="UniProtKB-KW"/>
</dbReference>
<comment type="caution">
    <text evidence="15">The sequence shown here is derived from an EMBL/GenBank/DDBJ whole genome shotgun (WGS) entry which is preliminary data.</text>
</comment>
<proteinExistence type="inferred from homology"/>
<evidence type="ECO:0000256" key="4">
    <source>
        <dbReference type="ARBA" id="ARBA00022741"/>
    </source>
</evidence>
<evidence type="ECO:0000259" key="12">
    <source>
        <dbReference type="Pfam" id="PF01225"/>
    </source>
</evidence>
<dbReference type="InterPro" id="IPR013221">
    <property type="entry name" value="Mur_ligase_cen"/>
</dbReference>
<dbReference type="Gene3D" id="3.40.1190.10">
    <property type="entry name" value="Mur-like, catalytic domain"/>
    <property type="match status" value="1"/>
</dbReference>
<feature type="binding site" evidence="10">
    <location>
        <begin position="109"/>
        <end position="115"/>
    </location>
    <ligand>
        <name>ATP</name>
        <dbReference type="ChEBI" id="CHEBI:30616"/>
    </ligand>
</feature>
<dbReference type="EC" id="6.3.2.10" evidence="10 11"/>
<dbReference type="GO" id="GO:0047480">
    <property type="term" value="F:UDP-N-acetylmuramoyl-tripeptide-D-alanyl-D-alanine ligase activity"/>
    <property type="evidence" value="ECO:0007669"/>
    <property type="project" value="UniProtKB-UniRule"/>
</dbReference>
<evidence type="ECO:0000256" key="2">
    <source>
        <dbReference type="ARBA" id="ARBA00022598"/>
    </source>
</evidence>
<gene>
    <name evidence="10" type="primary">murF</name>
    <name evidence="15" type="ORF">HR45_16770</name>
</gene>
<dbReference type="SUPFAM" id="SSF63418">
    <property type="entry name" value="MurE/MurF N-terminal domain"/>
    <property type="match status" value="1"/>
</dbReference>
<accession>A0A094JV15</accession>
<dbReference type="GO" id="GO:0005737">
    <property type="term" value="C:cytoplasm"/>
    <property type="evidence" value="ECO:0007669"/>
    <property type="project" value="UniProtKB-SubCell"/>
</dbReference>
<evidence type="ECO:0000256" key="8">
    <source>
        <dbReference type="ARBA" id="ARBA00023306"/>
    </source>
</evidence>
<keyword evidence="5 10" id="KW-0067">ATP-binding</keyword>
<comment type="catalytic activity">
    <reaction evidence="10 11">
        <text>D-alanyl-D-alanine + UDP-N-acetyl-alpha-D-muramoyl-L-alanyl-gamma-D-glutamyl-meso-2,6-diaminopimelate + ATP = UDP-N-acetyl-alpha-D-muramoyl-L-alanyl-gamma-D-glutamyl-meso-2,6-diaminopimeloyl-D-alanyl-D-alanine + ADP + phosphate + H(+)</text>
        <dbReference type="Rhea" id="RHEA:28374"/>
        <dbReference type="ChEBI" id="CHEBI:15378"/>
        <dbReference type="ChEBI" id="CHEBI:30616"/>
        <dbReference type="ChEBI" id="CHEBI:43474"/>
        <dbReference type="ChEBI" id="CHEBI:57822"/>
        <dbReference type="ChEBI" id="CHEBI:61386"/>
        <dbReference type="ChEBI" id="CHEBI:83905"/>
        <dbReference type="ChEBI" id="CHEBI:456216"/>
        <dbReference type="EC" id="6.3.2.10"/>
    </reaction>
</comment>
<dbReference type="PANTHER" id="PTHR43024">
    <property type="entry name" value="UDP-N-ACETYLMURAMOYL-TRIPEPTIDE--D-ALANYL-D-ALANINE LIGASE"/>
    <property type="match status" value="1"/>
</dbReference>
<evidence type="ECO:0000256" key="9">
    <source>
        <dbReference type="ARBA" id="ARBA00023316"/>
    </source>
</evidence>
<keyword evidence="1 10" id="KW-0963">Cytoplasm</keyword>
<dbReference type="STRING" id="1515746.HR45_16770"/>
<evidence type="ECO:0000259" key="14">
    <source>
        <dbReference type="Pfam" id="PF08245"/>
    </source>
</evidence>
<feature type="domain" description="Mur ligase N-terminal catalytic" evidence="12">
    <location>
        <begin position="30"/>
        <end position="75"/>
    </location>
</feature>
<keyword evidence="2 10" id="KW-0436">Ligase</keyword>
<keyword evidence="4 10" id="KW-0547">Nucleotide-binding</keyword>
<dbReference type="EMBL" id="JPEO01000019">
    <property type="protein sequence ID" value="KFZ36311.1"/>
    <property type="molecule type" value="Genomic_DNA"/>
</dbReference>
<evidence type="ECO:0000256" key="7">
    <source>
        <dbReference type="ARBA" id="ARBA00022984"/>
    </source>
</evidence>
<dbReference type="PANTHER" id="PTHR43024:SF1">
    <property type="entry name" value="UDP-N-ACETYLMURAMOYL-TRIPEPTIDE--D-ALANYL-D-ALANINE LIGASE"/>
    <property type="match status" value="1"/>
</dbReference>
<evidence type="ECO:0000256" key="10">
    <source>
        <dbReference type="HAMAP-Rule" id="MF_02019"/>
    </source>
</evidence>
<dbReference type="NCBIfam" id="TIGR01143">
    <property type="entry name" value="murF"/>
    <property type="match status" value="1"/>
</dbReference>
<dbReference type="InterPro" id="IPR005863">
    <property type="entry name" value="UDP-N-AcMur_synth"/>
</dbReference>
<dbReference type="Proteomes" id="UP000029264">
    <property type="component" value="Unassembled WGS sequence"/>
</dbReference>
<dbReference type="InterPro" id="IPR036615">
    <property type="entry name" value="Mur_ligase_C_dom_sf"/>
</dbReference>
<evidence type="ECO:0000313" key="16">
    <source>
        <dbReference type="Proteomes" id="UP000029264"/>
    </source>
</evidence>
<comment type="subcellular location">
    <subcellularLocation>
        <location evidence="10 11">Cytoplasm</location>
    </subcellularLocation>
</comment>
<sequence>MIALTLGEIAIALGARLVPSLALDIVVNRVTTDSRVATDSLFIALKGERFDGHDYAQSAIDAGAMALLVNRELPIATPQLVVADTHKALGQLGKLVSDRIAPRCVALTGSNGKTSVKEMVASILARQFSVLYTAGNFNNDIGVPLTALRLTPKHEYAVFELGANHPGEIDYTSSIVRPQVALVNNVASAHLEGFGSEAGVAKAKSEIFRHLTADGIAIINADDHYADVMRQAAAGHRQLAFSCQDAADVMAKQLSSDIGGRYQFVLEYKLQQLAIQLPLAGRHQVSNALAAAAICIALNVPLAVIKAGLEAMKPVKGRMVPHEFGRVLLVDDSYNANPASVTAAINWLTELSGFRALVLGDLGELGDNAALLHRELGEQAKQAGVSALYCCGDLTQNTSEGFGTPHLQDVEQLVHKLITDIKQHTGKVTVLVKGSRSSRMERVVEALIAAQGRGELV</sequence>